<comment type="caution">
    <text evidence="2">The sequence shown here is derived from an EMBL/GenBank/DDBJ whole genome shotgun (WGS) entry which is preliminary data.</text>
</comment>
<reference evidence="3" key="1">
    <citation type="submission" date="2015-04" db="EMBL/GenBank/DDBJ databases">
        <authorList>
            <person name="Schardt J."/>
            <person name="Mueller-Herbst S."/>
            <person name="Scherer S."/>
            <person name="Huptas C."/>
        </authorList>
    </citation>
    <scope>NUCLEOTIDE SEQUENCE [LARGE SCALE GENOMIC DNA]</scope>
    <source>
        <strain evidence="3">Kiel-L1</strain>
    </source>
</reference>
<organism evidence="2 3">
    <name type="scientific">Listeria kieliensis</name>
    <dbReference type="NCBI Taxonomy" id="1621700"/>
    <lineage>
        <taxon>Bacteria</taxon>
        <taxon>Bacillati</taxon>
        <taxon>Bacillota</taxon>
        <taxon>Bacilli</taxon>
        <taxon>Bacillales</taxon>
        <taxon>Listeriaceae</taxon>
        <taxon>Listeria</taxon>
    </lineage>
</organism>
<proteinExistence type="predicted"/>
<evidence type="ECO:0000313" key="3">
    <source>
        <dbReference type="Proteomes" id="UP000257055"/>
    </source>
</evidence>
<dbReference type="AlphaFoldDB" id="A0A3D8TQ93"/>
<protein>
    <recommendedName>
        <fullName evidence="4">DUF5626 domain-containing protein</fullName>
    </recommendedName>
</protein>
<gene>
    <name evidence="2" type="ORF">UR08_07475</name>
</gene>
<dbReference type="EMBL" id="LARY01000002">
    <property type="protein sequence ID" value="RDX00812.1"/>
    <property type="molecule type" value="Genomic_DNA"/>
</dbReference>
<feature type="signal peptide" evidence="1">
    <location>
        <begin position="1"/>
        <end position="28"/>
    </location>
</feature>
<dbReference type="Proteomes" id="UP000257055">
    <property type="component" value="Unassembled WGS sequence"/>
</dbReference>
<sequence>MKKDKALKIVTPIIAGILVLAPTFTANADEAVNNHPKSSLGKAVDKVEIPSNSNEPVPFAVEPELQSRAVSAPIIAMGTYNVSKVGMRATMRATGTGKNCRITKVDYKIYINYDNNRRQFVTDTLRQNSPKLNISKSWYYKLPGIYKVKFTGQAYTTKGPGMIVSGVKTIWIPVR</sequence>
<evidence type="ECO:0000256" key="1">
    <source>
        <dbReference type="SAM" id="SignalP"/>
    </source>
</evidence>
<feature type="chain" id="PRO_5017742521" description="DUF5626 domain-containing protein" evidence="1">
    <location>
        <begin position="29"/>
        <end position="175"/>
    </location>
</feature>
<name>A0A3D8TQ93_9LIST</name>
<evidence type="ECO:0008006" key="4">
    <source>
        <dbReference type="Google" id="ProtNLM"/>
    </source>
</evidence>
<keyword evidence="3" id="KW-1185">Reference proteome</keyword>
<keyword evidence="1" id="KW-0732">Signal</keyword>
<evidence type="ECO:0000313" key="2">
    <source>
        <dbReference type="EMBL" id="RDX00812.1"/>
    </source>
</evidence>
<dbReference type="RefSeq" id="WP_115753055.1">
    <property type="nucleotide sequence ID" value="NZ_LARY01000002.1"/>
</dbReference>
<accession>A0A3D8TQ93</accession>